<evidence type="ECO:0000256" key="2">
    <source>
        <dbReference type="ARBA" id="ARBA00005774"/>
    </source>
</evidence>
<organism evidence="8">
    <name type="scientific">Xenorhabdus bovienii str. puntauvense</name>
    <dbReference type="NCBI Taxonomy" id="1398201"/>
    <lineage>
        <taxon>Bacteria</taxon>
        <taxon>Pseudomonadati</taxon>
        <taxon>Pseudomonadota</taxon>
        <taxon>Gammaproteobacteria</taxon>
        <taxon>Enterobacterales</taxon>
        <taxon>Morganellaceae</taxon>
        <taxon>Xenorhabdus</taxon>
    </lineage>
</organism>
<keyword evidence="4 7" id="KW-0812">Transmembrane</keyword>
<feature type="transmembrane region" description="Helical" evidence="7">
    <location>
        <begin position="34"/>
        <end position="54"/>
    </location>
</feature>
<comment type="caution">
    <text evidence="8">The sequence shown here is derived from an EMBL/GenBank/DDBJ whole genome shotgun (WGS) entry which is preliminary data.</text>
</comment>
<feature type="transmembrane region" description="Helical" evidence="7">
    <location>
        <begin position="75"/>
        <end position="97"/>
    </location>
</feature>
<feature type="transmembrane region" description="Helical" evidence="7">
    <location>
        <begin position="160"/>
        <end position="178"/>
    </location>
</feature>
<dbReference type="HAMAP" id="MF_00143">
    <property type="entry name" value="UPF0114"/>
    <property type="match status" value="1"/>
</dbReference>
<evidence type="ECO:0000256" key="1">
    <source>
        <dbReference type="ARBA" id="ARBA00004651"/>
    </source>
</evidence>
<dbReference type="Proteomes" id="UP000028511">
    <property type="component" value="Unassembled WGS sequence"/>
</dbReference>
<dbReference type="PANTHER" id="PTHR38596">
    <property type="entry name" value="UPF0114 PROTEIN YQHA"/>
    <property type="match status" value="1"/>
</dbReference>
<dbReference type="Pfam" id="PF03350">
    <property type="entry name" value="UPF0114"/>
    <property type="match status" value="1"/>
</dbReference>
<keyword evidence="6 7" id="KW-0472">Membrane</keyword>
<sequence>MYFVAVIFLIYTIAPFLTDKNTMERFLENIMYASRWLLAPVYFGLSLALLALAVKFFQEIIHILPHIFSIAESDLILTLLSLIDMALVGGLLVMVMFSGYENFVSTLDIYEHKEKLSWLGKMDATSLKNKVAASIVAISSIHLLRIFMDAKNIPDNKLMWYVIIHLTFVMSAFVMGYLDKLTRHKH</sequence>
<comment type="subcellular location">
    <subcellularLocation>
        <location evidence="1 7">Cell membrane</location>
        <topology evidence="1 7">Multi-pass membrane protein</topology>
    </subcellularLocation>
</comment>
<accession>A0A077N5M6</accession>
<dbReference type="InterPro" id="IPR020761">
    <property type="entry name" value="UPF0114_bac"/>
</dbReference>
<evidence type="ECO:0000256" key="5">
    <source>
        <dbReference type="ARBA" id="ARBA00022989"/>
    </source>
</evidence>
<proteinExistence type="inferred from homology"/>
<reference evidence="8" key="1">
    <citation type="submission" date="2013-07" db="EMBL/GenBank/DDBJ databases">
        <title>Sub-species coevolution in mutualistic symbiosis.</title>
        <authorList>
            <person name="Murfin K."/>
            <person name="Klassen J."/>
            <person name="Lee M."/>
            <person name="Forst S."/>
            <person name="Stock P."/>
            <person name="Goodrich-Blair H."/>
        </authorList>
    </citation>
    <scope>NUCLEOTIDE SEQUENCE [LARGE SCALE GENOMIC DNA]</scope>
    <source>
        <strain evidence="8">Puntauvense</strain>
    </source>
</reference>
<dbReference type="AlphaFoldDB" id="A0A077N5M6"/>
<keyword evidence="3 7" id="KW-1003">Cell membrane</keyword>
<evidence type="ECO:0000256" key="6">
    <source>
        <dbReference type="ARBA" id="ARBA00023136"/>
    </source>
</evidence>
<name>A0A077N5M6_XENBV</name>
<evidence type="ECO:0000256" key="4">
    <source>
        <dbReference type="ARBA" id="ARBA00022692"/>
    </source>
</evidence>
<evidence type="ECO:0000256" key="3">
    <source>
        <dbReference type="ARBA" id="ARBA00022475"/>
    </source>
</evidence>
<evidence type="ECO:0000256" key="7">
    <source>
        <dbReference type="HAMAP-Rule" id="MF_00143"/>
    </source>
</evidence>
<dbReference type="InterPro" id="IPR005134">
    <property type="entry name" value="UPF0114"/>
</dbReference>
<dbReference type="PANTHER" id="PTHR38596:SF1">
    <property type="entry name" value="UPF0114 PROTEIN YQHA"/>
    <property type="match status" value="1"/>
</dbReference>
<dbReference type="GO" id="GO:0005886">
    <property type="term" value="C:plasma membrane"/>
    <property type="evidence" value="ECO:0007669"/>
    <property type="project" value="UniProtKB-SubCell"/>
</dbReference>
<protein>
    <recommendedName>
        <fullName evidence="7">UPF0114 protein XBP1_2630026</fullName>
    </recommendedName>
</protein>
<keyword evidence="5 7" id="KW-1133">Transmembrane helix</keyword>
<comment type="similarity">
    <text evidence="2 7">Belongs to the UPF0114 family.</text>
</comment>
<evidence type="ECO:0000313" key="8">
    <source>
        <dbReference type="EMBL" id="CDG97436.1"/>
    </source>
</evidence>
<dbReference type="EMBL" id="CBSW010000183">
    <property type="protein sequence ID" value="CDG97436.1"/>
    <property type="molecule type" value="Genomic_DNA"/>
</dbReference>
<gene>
    <name evidence="8" type="primary">yqhA</name>
    <name evidence="8" type="ORF">XBP1_2630026</name>
</gene>
<dbReference type="NCBIfam" id="TIGR00645">
    <property type="entry name" value="HI0507"/>
    <property type="match status" value="1"/>
</dbReference>
<dbReference type="HOGENOM" id="CLU_097887_1_0_6"/>